<dbReference type="EMBL" id="CP022957">
    <property type="protein sequence ID" value="ASV31768.1"/>
    <property type="molecule type" value="Genomic_DNA"/>
</dbReference>
<organism evidence="1 2">
    <name type="scientific">Maribacter cobaltidurans</name>
    <dbReference type="NCBI Taxonomy" id="1178778"/>
    <lineage>
        <taxon>Bacteria</taxon>
        <taxon>Pseudomonadati</taxon>
        <taxon>Bacteroidota</taxon>
        <taxon>Flavobacteriia</taxon>
        <taxon>Flavobacteriales</taxon>
        <taxon>Flavobacteriaceae</taxon>
        <taxon>Maribacter</taxon>
    </lineage>
</organism>
<accession>A0A223V9X1</accession>
<protein>
    <submittedName>
        <fullName evidence="1">Uncharacterized protein</fullName>
    </submittedName>
</protein>
<keyword evidence="2" id="KW-1185">Reference proteome</keyword>
<gene>
    <name evidence="1" type="ORF">CJ263_16955</name>
</gene>
<dbReference type="KEGG" id="marb:CJ263_16955"/>
<reference evidence="1 2" key="1">
    <citation type="submission" date="2017-08" db="EMBL/GenBank/DDBJ databases">
        <title>The complete genome sequence of Maribacter sp. B1, isolated from deep-sea sediment.</title>
        <authorList>
            <person name="Wu Y.-H."/>
            <person name="Cheng H."/>
            <person name="Xu X.-W."/>
        </authorList>
    </citation>
    <scope>NUCLEOTIDE SEQUENCE [LARGE SCALE GENOMIC DNA]</scope>
    <source>
        <strain evidence="1 2">B1</strain>
    </source>
</reference>
<dbReference type="RefSeq" id="WP_094998356.1">
    <property type="nucleotide sequence ID" value="NZ_BMJL01000010.1"/>
</dbReference>
<dbReference type="AlphaFoldDB" id="A0A223V9X1"/>
<dbReference type="Proteomes" id="UP000215244">
    <property type="component" value="Chromosome"/>
</dbReference>
<name>A0A223V9X1_9FLAO</name>
<dbReference type="OrthoDB" id="840060at2"/>
<evidence type="ECO:0000313" key="2">
    <source>
        <dbReference type="Proteomes" id="UP000215244"/>
    </source>
</evidence>
<proteinExistence type="predicted"/>
<sequence length="65" mass="7796">MKRTMLEYSKTVLQKVSFDAKLFYKELKKALVRLLPEEVEELKAWLETFIVDKPELQQSLMYLKS</sequence>
<evidence type="ECO:0000313" key="1">
    <source>
        <dbReference type="EMBL" id="ASV31768.1"/>
    </source>
</evidence>